<evidence type="ECO:0000313" key="2">
    <source>
        <dbReference type="EMBL" id="PTQ59048.1"/>
    </source>
</evidence>
<dbReference type="Gene3D" id="1.20.1050.10">
    <property type="match status" value="1"/>
</dbReference>
<dbReference type="InterPro" id="IPR036249">
    <property type="entry name" value="Thioredoxin-like_sf"/>
</dbReference>
<dbReference type="AlphaFoldDB" id="A0A2T5GI90"/>
<dbReference type="Pfam" id="PF13410">
    <property type="entry name" value="GST_C_2"/>
    <property type="match status" value="1"/>
</dbReference>
<dbReference type="Proteomes" id="UP000244189">
    <property type="component" value="Unassembled WGS sequence"/>
</dbReference>
<proteinExistence type="predicted"/>
<dbReference type="InterPro" id="IPR050983">
    <property type="entry name" value="GST_Omega/HSP26"/>
</dbReference>
<dbReference type="PANTHER" id="PTHR43968:SF6">
    <property type="entry name" value="GLUTATHIONE S-TRANSFERASE OMEGA"/>
    <property type="match status" value="1"/>
</dbReference>
<dbReference type="SUPFAM" id="SSF47616">
    <property type="entry name" value="GST C-terminal domain-like"/>
    <property type="match status" value="1"/>
</dbReference>
<keyword evidence="3" id="KW-1185">Reference proteome</keyword>
<dbReference type="GO" id="GO:0016740">
    <property type="term" value="F:transferase activity"/>
    <property type="evidence" value="ECO:0007669"/>
    <property type="project" value="UniProtKB-KW"/>
</dbReference>
<dbReference type="PROSITE" id="PS50404">
    <property type="entry name" value="GST_NTER"/>
    <property type="match status" value="1"/>
</dbReference>
<gene>
    <name evidence="2" type="ORF">C8J26_3374</name>
</gene>
<comment type="caution">
    <text evidence="2">The sequence shown here is derived from an EMBL/GenBank/DDBJ whole genome shotgun (WGS) entry which is preliminary data.</text>
</comment>
<organism evidence="2 3">
    <name type="scientific">Sphingomonas aurantiaca</name>
    <dbReference type="NCBI Taxonomy" id="185949"/>
    <lineage>
        <taxon>Bacteria</taxon>
        <taxon>Pseudomonadati</taxon>
        <taxon>Pseudomonadota</taxon>
        <taxon>Alphaproteobacteria</taxon>
        <taxon>Sphingomonadales</taxon>
        <taxon>Sphingomonadaceae</taxon>
        <taxon>Sphingomonas</taxon>
    </lineage>
</organism>
<dbReference type="SUPFAM" id="SSF52833">
    <property type="entry name" value="Thioredoxin-like"/>
    <property type="match status" value="1"/>
</dbReference>
<dbReference type="InterPro" id="IPR036282">
    <property type="entry name" value="Glutathione-S-Trfase_C_sf"/>
</dbReference>
<accession>A0A2T5GI90</accession>
<name>A0A2T5GI90_9SPHN</name>
<evidence type="ECO:0000313" key="3">
    <source>
        <dbReference type="Proteomes" id="UP000244189"/>
    </source>
</evidence>
<dbReference type="Pfam" id="PF13417">
    <property type="entry name" value="GST_N_3"/>
    <property type="match status" value="1"/>
</dbReference>
<dbReference type="Gene3D" id="3.40.30.10">
    <property type="entry name" value="Glutaredoxin"/>
    <property type="match status" value="1"/>
</dbReference>
<protein>
    <submittedName>
        <fullName evidence="2">Glutathione S-transferase</fullName>
    </submittedName>
</protein>
<dbReference type="PANTHER" id="PTHR43968">
    <property type="match status" value="1"/>
</dbReference>
<feature type="domain" description="GST N-terminal" evidence="1">
    <location>
        <begin position="16"/>
        <end position="95"/>
    </location>
</feature>
<keyword evidence="2" id="KW-0808">Transferase</keyword>
<dbReference type="CDD" id="cd03196">
    <property type="entry name" value="GST_C_5"/>
    <property type="match status" value="1"/>
</dbReference>
<dbReference type="GO" id="GO:0005737">
    <property type="term" value="C:cytoplasm"/>
    <property type="evidence" value="ECO:0007669"/>
    <property type="project" value="TreeGrafter"/>
</dbReference>
<dbReference type="InterPro" id="IPR004045">
    <property type="entry name" value="Glutathione_S-Trfase_N"/>
</dbReference>
<evidence type="ECO:0000259" key="1">
    <source>
        <dbReference type="PROSITE" id="PS50404"/>
    </source>
</evidence>
<sequence>MPVIGSTGSGKPGPMTLPILYSFRRCPYAMRARLSLLMRGVAVELREVVLRAKPAAMLEVSPKATVPVLVLPDQRVLDESLDIMRWATAESGAADWMSPDDAMLVADTDGAFKHHLDRFKYADRYPADAVDHRAEATRFMQRLDGRLDRRPMLDGDRLSMADIAILPFVRQFAETDRGYFDALPLPALQRWLATFLGSPLFGRAMTRFAPWQDGDAPVVFPADMSENC</sequence>
<dbReference type="EMBL" id="QAOG01000006">
    <property type="protein sequence ID" value="PTQ59048.1"/>
    <property type="molecule type" value="Genomic_DNA"/>
</dbReference>
<reference evidence="2 3" key="1">
    <citation type="submission" date="2018-04" db="EMBL/GenBank/DDBJ databases">
        <title>Genomic Encyclopedia of Type Strains, Phase III (KMG-III): the genomes of soil and plant-associated and newly described type strains.</title>
        <authorList>
            <person name="Whitman W."/>
        </authorList>
    </citation>
    <scope>NUCLEOTIDE SEQUENCE [LARGE SCALE GENOMIC DNA]</scope>
    <source>
        <strain evidence="2 3">MA101b</strain>
    </source>
</reference>